<dbReference type="Gene3D" id="3.10.290.10">
    <property type="entry name" value="RNA-binding S4 domain"/>
    <property type="match status" value="1"/>
</dbReference>
<dbReference type="GO" id="GO:0003723">
    <property type="term" value="F:RNA binding"/>
    <property type="evidence" value="ECO:0007669"/>
    <property type="project" value="UniProtKB-KW"/>
</dbReference>
<evidence type="ECO:0000256" key="2">
    <source>
        <dbReference type="ARBA" id="ARBA00023235"/>
    </source>
</evidence>
<dbReference type="InterPro" id="IPR050343">
    <property type="entry name" value="RsuA_PseudoU_synthase"/>
</dbReference>
<dbReference type="GO" id="GO:0000455">
    <property type="term" value="P:enzyme-directed rRNA pseudouridine synthesis"/>
    <property type="evidence" value="ECO:0007669"/>
    <property type="project" value="UniProtKB-ARBA"/>
</dbReference>
<dbReference type="Gene3D" id="3.30.70.580">
    <property type="entry name" value="Pseudouridine synthase I, catalytic domain, N-terminal subdomain"/>
    <property type="match status" value="1"/>
</dbReference>
<dbReference type="PANTHER" id="PTHR47683">
    <property type="entry name" value="PSEUDOURIDINE SYNTHASE FAMILY PROTEIN-RELATED"/>
    <property type="match status" value="1"/>
</dbReference>
<accession>A0A2H0Y069</accession>
<gene>
    <name evidence="6" type="ORF">COT42_02345</name>
</gene>
<dbReference type="FunFam" id="3.10.290.10:FF:000003">
    <property type="entry name" value="Pseudouridine synthase"/>
    <property type="match status" value="1"/>
</dbReference>
<dbReference type="InterPro" id="IPR036986">
    <property type="entry name" value="S4_RNA-bd_sf"/>
</dbReference>
<dbReference type="InterPro" id="IPR006145">
    <property type="entry name" value="PsdUridine_synth_RsuA/RluA"/>
</dbReference>
<keyword evidence="2 4" id="KW-0413">Isomerase</keyword>
<dbReference type="InterPro" id="IPR020094">
    <property type="entry name" value="TruA/RsuA/RluB/E/F_N"/>
</dbReference>
<dbReference type="AlphaFoldDB" id="A0A2H0Y069"/>
<feature type="domain" description="RNA-binding S4" evidence="5">
    <location>
        <begin position="4"/>
        <end position="62"/>
    </location>
</feature>
<evidence type="ECO:0000313" key="6">
    <source>
        <dbReference type="EMBL" id="PIS30803.1"/>
    </source>
</evidence>
<dbReference type="InterPro" id="IPR000748">
    <property type="entry name" value="PsdUridine_synth_RsuA/RluB/E/F"/>
</dbReference>
<dbReference type="Pfam" id="PF00849">
    <property type="entry name" value="PseudoU_synth_2"/>
    <property type="match status" value="1"/>
</dbReference>
<dbReference type="PROSITE" id="PS01149">
    <property type="entry name" value="PSI_RSU"/>
    <property type="match status" value="1"/>
</dbReference>
<proteinExistence type="inferred from homology"/>
<dbReference type="EC" id="5.4.99.-" evidence="4"/>
<dbReference type="Pfam" id="PF01479">
    <property type="entry name" value="S4"/>
    <property type="match status" value="1"/>
</dbReference>
<protein>
    <recommendedName>
        <fullName evidence="4">Pseudouridine synthase</fullName>
        <ecNumber evidence="4">5.4.99.-</ecNumber>
    </recommendedName>
</protein>
<dbReference type="PANTHER" id="PTHR47683:SF2">
    <property type="entry name" value="RNA-BINDING S4 DOMAIN-CONTAINING PROTEIN"/>
    <property type="match status" value="1"/>
</dbReference>
<evidence type="ECO:0000256" key="3">
    <source>
        <dbReference type="PROSITE-ProRule" id="PRU00182"/>
    </source>
</evidence>
<dbReference type="SUPFAM" id="SSF55120">
    <property type="entry name" value="Pseudouridine synthase"/>
    <property type="match status" value="1"/>
</dbReference>
<dbReference type="GO" id="GO:0120159">
    <property type="term" value="F:rRNA pseudouridine synthase activity"/>
    <property type="evidence" value="ECO:0007669"/>
    <property type="project" value="UniProtKB-ARBA"/>
</dbReference>
<dbReference type="InterPro" id="IPR042092">
    <property type="entry name" value="PsdUridine_s_RsuA/RluB/E/F_cat"/>
</dbReference>
<organism evidence="6 7">
    <name type="scientific">Candidatus Saganbacteria bacterium CG08_land_8_20_14_0_20_45_16</name>
    <dbReference type="NCBI Taxonomy" id="2014293"/>
    <lineage>
        <taxon>Bacteria</taxon>
        <taxon>Bacillati</taxon>
        <taxon>Saganbacteria</taxon>
    </lineage>
</organism>
<dbReference type="SUPFAM" id="SSF55174">
    <property type="entry name" value="Alpha-L RNA-binding motif"/>
    <property type="match status" value="1"/>
</dbReference>
<comment type="caution">
    <text evidence="6">The sequence shown here is derived from an EMBL/GenBank/DDBJ whole genome shotgun (WGS) entry which is preliminary data.</text>
</comment>
<evidence type="ECO:0000256" key="4">
    <source>
        <dbReference type="RuleBase" id="RU003887"/>
    </source>
</evidence>
<dbReference type="PROSITE" id="PS50889">
    <property type="entry name" value="S4"/>
    <property type="match status" value="1"/>
</dbReference>
<dbReference type="EMBL" id="PEYM01000048">
    <property type="protein sequence ID" value="PIS30803.1"/>
    <property type="molecule type" value="Genomic_DNA"/>
</dbReference>
<evidence type="ECO:0000313" key="7">
    <source>
        <dbReference type="Proteomes" id="UP000231343"/>
    </source>
</evidence>
<dbReference type="Gene3D" id="3.30.70.1560">
    <property type="entry name" value="Alpha-L RNA-binding motif"/>
    <property type="match status" value="1"/>
</dbReference>
<dbReference type="InterPro" id="IPR018496">
    <property type="entry name" value="PsdUridine_synth_RsuA/RluB_CS"/>
</dbReference>
<reference evidence="6 7" key="1">
    <citation type="submission" date="2017-09" db="EMBL/GenBank/DDBJ databases">
        <title>Depth-based differentiation of microbial function through sediment-hosted aquifers and enrichment of novel symbionts in the deep terrestrial subsurface.</title>
        <authorList>
            <person name="Probst A.J."/>
            <person name="Ladd B."/>
            <person name="Jarett J.K."/>
            <person name="Geller-Mcgrath D.E."/>
            <person name="Sieber C.M."/>
            <person name="Emerson J.B."/>
            <person name="Anantharaman K."/>
            <person name="Thomas B.C."/>
            <person name="Malmstrom R."/>
            <person name="Stieglmeier M."/>
            <person name="Klingl A."/>
            <person name="Woyke T."/>
            <person name="Ryan C.M."/>
            <person name="Banfield J.F."/>
        </authorList>
    </citation>
    <scope>NUCLEOTIDE SEQUENCE [LARGE SCALE GENOMIC DNA]</scope>
    <source>
        <strain evidence="6">CG08_land_8_20_14_0_20_45_16</strain>
    </source>
</reference>
<sequence>MPKIRLQKYCSEKGIASRHKAEEYIKNGWIMVNGQVVTELGTKIDPVTDQVELTPQAQQEQAGFLYVMLNKPAGYVTNLPQKGEKEGRVLLPPEFKHLNPVGRLDKESEGLLFFTNDGVLAHRLTAPKFDHEKEYEVLIDRPITRAIIDRYQGGVVILGERAKPVKVELIKGKTYRFILREGKNRQIRRMLENFGYKVYRLKRVRLASLELGALKVGSCRELSEIERALLLR</sequence>
<dbReference type="Proteomes" id="UP000231343">
    <property type="component" value="Unassembled WGS sequence"/>
</dbReference>
<name>A0A2H0Y069_UNCSA</name>
<comment type="similarity">
    <text evidence="1 4">Belongs to the pseudouridine synthase RsuA family.</text>
</comment>
<dbReference type="InterPro" id="IPR020103">
    <property type="entry name" value="PsdUridine_synth_cat_dom_sf"/>
</dbReference>
<keyword evidence="3" id="KW-0694">RNA-binding</keyword>
<evidence type="ECO:0000256" key="1">
    <source>
        <dbReference type="ARBA" id="ARBA00008348"/>
    </source>
</evidence>
<dbReference type="InterPro" id="IPR002942">
    <property type="entry name" value="S4_RNA-bd"/>
</dbReference>
<dbReference type="SMART" id="SM00363">
    <property type="entry name" value="S4"/>
    <property type="match status" value="1"/>
</dbReference>
<dbReference type="CDD" id="cd00165">
    <property type="entry name" value="S4"/>
    <property type="match status" value="1"/>
</dbReference>
<evidence type="ECO:0000259" key="5">
    <source>
        <dbReference type="SMART" id="SM00363"/>
    </source>
</evidence>
<dbReference type="NCBIfam" id="TIGR00093">
    <property type="entry name" value="pseudouridine synthase"/>
    <property type="match status" value="1"/>
</dbReference>